<gene>
    <name evidence="1" type="ORF">GSOID_T00026094001</name>
</gene>
<dbReference type="Proteomes" id="UP000011014">
    <property type="component" value="Unassembled WGS sequence"/>
</dbReference>
<dbReference type="AlphaFoldDB" id="E4Z3X8"/>
<proteinExistence type="predicted"/>
<protein>
    <submittedName>
        <fullName evidence="1">Uncharacterized protein</fullName>
    </submittedName>
</protein>
<dbReference type="EMBL" id="FN657130">
    <property type="protein sequence ID" value="CBY42406.1"/>
    <property type="molecule type" value="Genomic_DNA"/>
</dbReference>
<sequence>MHVGHFQAPGMSFFADWKEKLDVLSSELKPIQARLMRSSHHGHEDVHNAIEKLVIQYPGTKLMQSDFHRYSPTQGVGCTNIQLTEALGSEYRLSLETLEDKKRSAFDSFQGSQNYFSGLFY</sequence>
<reference evidence="1" key="1">
    <citation type="journal article" date="2010" name="Science">
        <title>Plasticity of animal genome architecture unmasked by rapid evolution of a pelagic tunicate.</title>
        <authorList>
            <person name="Denoeud F."/>
            <person name="Henriet S."/>
            <person name="Mungpakdee S."/>
            <person name="Aury J.M."/>
            <person name="Da Silva C."/>
            <person name="Brinkmann H."/>
            <person name="Mikhaleva J."/>
            <person name="Olsen L.C."/>
            <person name="Jubin C."/>
            <person name="Canestro C."/>
            <person name="Bouquet J.M."/>
            <person name="Danks G."/>
            <person name="Poulain J."/>
            <person name="Campsteijn C."/>
            <person name="Adamski M."/>
            <person name="Cross I."/>
            <person name="Yadetie F."/>
            <person name="Muffato M."/>
            <person name="Louis A."/>
            <person name="Butcher S."/>
            <person name="Tsagkogeorga G."/>
            <person name="Konrad A."/>
            <person name="Singh S."/>
            <person name="Jensen M.F."/>
            <person name="Cong E.H."/>
            <person name="Eikeseth-Otteraa H."/>
            <person name="Noel B."/>
            <person name="Anthouard V."/>
            <person name="Porcel B.M."/>
            <person name="Kachouri-Lafond R."/>
            <person name="Nishino A."/>
            <person name="Ugolini M."/>
            <person name="Chourrout P."/>
            <person name="Nishida H."/>
            <person name="Aasland R."/>
            <person name="Huzurbazar S."/>
            <person name="Westhof E."/>
            <person name="Delsuc F."/>
            <person name="Lehrach H."/>
            <person name="Reinhardt R."/>
            <person name="Weissenbach J."/>
            <person name="Roy S.W."/>
            <person name="Artiguenave F."/>
            <person name="Postlethwait J.H."/>
            <person name="Manak J.R."/>
            <person name="Thompson E.M."/>
            <person name="Jaillon O."/>
            <person name="Du Pasquier L."/>
            <person name="Boudinot P."/>
            <person name="Liberles D.A."/>
            <person name="Volff J.N."/>
            <person name="Philippe H."/>
            <person name="Lenhard B."/>
            <person name="Roest Crollius H."/>
            <person name="Wincker P."/>
            <person name="Chourrout D."/>
        </authorList>
    </citation>
    <scope>NUCLEOTIDE SEQUENCE [LARGE SCALE GENOMIC DNA]</scope>
</reference>
<evidence type="ECO:0000313" key="1">
    <source>
        <dbReference type="EMBL" id="CBY42406.1"/>
    </source>
</evidence>
<accession>E4Z3X8</accession>
<organism evidence="1">
    <name type="scientific">Oikopleura dioica</name>
    <name type="common">Tunicate</name>
    <dbReference type="NCBI Taxonomy" id="34765"/>
    <lineage>
        <taxon>Eukaryota</taxon>
        <taxon>Metazoa</taxon>
        <taxon>Chordata</taxon>
        <taxon>Tunicata</taxon>
        <taxon>Appendicularia</taxon>
        <taxon>Copelata</taxon>
        <taxon>Oikopleuridae</taxon>
        <taxon>Oikopleura</taxon>
    </lineage>
</organism>
<name>E4Z3X8_OIKDI</name>